<protein>
    <submittedName>
        <fullName evidence="3">Efflux transporter outer membrane subunit</fullName>
    </submittedName>
</protein>
<proteinExistence type="inferred from homology"/>
<dbReference type="NCBIfam" id="TIGR01845">
    <property type="entry name" value="outer_NodT"/>
    <property type="match status" value="1"/>
</dbReference>
<dbReference type="PANTHER" id="PTHR30203">
    <property type="entry name" value="OUTER MEMBRANE CATION EFFLUX PROTEIN"/>
    <property type="match status" value="1"/>
</dbReference>
<dbReference type="PANTHER" id="PTHR30203:SF25">
    <property type="entry name" value="OUTER MEMBRANE PROTEIN-RELATED"/>
    <property type="match status" value="1"/>
</dbReference>
<organism evidence="3 4">
    <name type="scientific">Rheinheimera riviphila</name>
    <dbReference type="NCBI Taxonomy" id="1834037"/>
    <lineage>
        <taxon>Bacteria</taxon>
        <taxon>Pseudomonadati</taxon>
        <taxon>Pseudomonadota</taxon>
        <taxon>Gammaproteobacteria</taxon>
        <taxon>Chromatiales</taxon>
        <taxon>Chromatiaceae</taxon>
        <taxon>Rheinheimera</taxon>
    </lineage>
</organism>
<dbReference type="Pfam" id="PF02321">
    <property type="entry name" value="OEP"/>
    <property type="match status" value="2"/>
</dbReference>
<dbReference type="GO" id="GO:0009279">
    <property type="term" value="C:cell outer membrane"/>
    <property type="evidence" value="ECO:0007669"/>
    <property type="project" value="UniProtKB-SubCell"/>
</dbReference>
<keyword evidence="2" id="KW-1134">Transmembrane beta strand</keyword>
<dbReference type="InterPro" id="IPR003423">
    <property type="entry name" value="OMP_efflux"/>
</dbReference>
<reference evidence="3 4" key="1">
    <citation type="submission" date="2019-01" db="EMBL/GenBank/DDBJ databases">
        <authorList>
            <person name="Chen W.-M."/>
        </authorList>
    </citation>
    <scope>NUCLEOTIDE SEQUENCE [LARGE SCALE GENOMIC DNA]</scope>
    <source>
        <strain evidence="3 4">KYPC3</strain>
    </source>
</reference>
<dbReference type="Gene3D" id="1.20.1600.10">
    <property type="entry name" value="Outer membrane efflux proteins (OEP)"/>
    <property type="match status" value="1"/>
</dbReference>
<evidence type="ECO:0000313" key="4">
    <source>
        <dbReference type="Proteomes" id="UP000283077"/>
    </source>
</evidence>
<dbReference type="OrthoDB" id="9770517at2"/>
<accession>A0A437QLF3</accession>
<keyword evidence="2" id="KW-0449">Lipoprotein</keyword>
<dbReference type="RefSeq" id="WP_127700027.1">
    <property type="nucleotide sequence ID" value="NZ_SACS01000016.1"/>
</dbReference>
<evidence type="ECO:0000256" key="2">
    <source>
        <dbReference type="RuleBase" id="RU362097"/>
    </source>
</evidence>
<gene>
    <name evidence="3" type="ORF">EOE67_14340</name>
</gene>
<comment type="caution">
    <text evidence="3">The sequence shown here is derived from an EMBL/GenBank/DDBJ whole genome shotgun (WGS) entry which is preliminary data.</text>
</comment>
<dbReference type="InterPro" id="IPR010131">
    <property type="entry name" value="MdtP/NodT-like"/>
</dbReference>
<name>A0A437QLF3_9GAMM</name>
<keyword evidence="2" id="KW-0472">Membrane</keyword>
<dbReference type="Gene3D" id="2.20.200.10">
    <property type="entry name" value="Outer membrane efflux proteins (OEP)"/>
    <property type="match status" value="1"/>
</dbReference>
<dbReference type="SUPFAM" id="SSF56954">
    <property type="entry name" value="Outer membrane efflux proteins (OEP)"/>
    <property type="match status" value="1"/>
</dbReference>
<keyword evidence="4" id="KW-1185">Reference proteome</keyword>
<sequence length="487" mass="52257">MVNLFNTAAKAATNTKATQYKSTLRLSLLALALTGLIGCTVGPDYQAPTKLSQELNMPQLAPAAAARDNQQLTSWWQRFADAELNRLIDTALANNQTLAAAQANVDRAYAVFADSDDNNLPKGIPSLGYQANATPAEVSASGERVTSRQFQTGVGLSWDLDLFGKIKRASEVALADAQGAEFAWRDAQLTLVAQVAQSFGDYRGAALRLQVASQNLANLQQTTKLISARRDAGMASDLELSRVKAQTFAVETTLPDFQLAKRRAELTLAALLGSSVEALALDNSAFNLPELKTPQAVAKVNEQLQQRPDVAIAERRLAASTASIGVAKADLYPSLSVGGFIGFLASPDLAVGSAQKAWSVAPSLSWQGADWSSVQARINAANADEHAALATFRQTVLSALSEMQLSLDSYNLSRRQQLIQQQQLAATEQAVSLSQARFNAGNADFLELLDAQRELLAARDQQARLTQQNFSRLVDIYRSFGGAVLEG</sequence>
<dbReference type="GO" id="GO:0015562">
    <property type="term" value="F:efflux transmembrane transporter activity"/>
    <property type="evidence" value="ECO:0007669"/>
    <property type="project" value="InterPro"/>
</dbReference>
<evidence type="ECO:0000313" key="3">
    <source>
        <dbReference type="EMBL" id="RVU35353.1"/>
    </source>
</evidence>
<keyword evidence="2" id="KW-0564">Palmitate</keyword>
<comment type="subcellular location">
    <subcellularLocation>
        <location evidence="2">Cell outer membrane</location>
        <topology evidence="2">Lipid-anchor</topology>
    </subcellularLocation>
</comment>
<dbReference type="Proteomes" id="UP000283077">
    <property type="component" value="Unassembled WGS sequence"/>
</dbReference>
<evidence type="ECO:0000256" key="1">
    <source>
        <dbReference type="ARBA" id="ARBA00007613"/>
    </source>
</evidence>
<comment type="similarity">
    <text evidence="1 2">Belongs to the outer membrane factor (OMF) (TC 1.B.17) family.</text>
</comment>
<dbReference type="EMBL" id="SACS01000016">
    <property type="protein sequence ID" value="RVU35353.1"/>
    <property type="molecule type" value="Genomic_DNA"/>
</dbReference>
<dbReference type="AlphaFoldDB" id="A0A437QLF3"/>
<keyword evidence="2" id="KW-0812">Transmembrane</keyword>